<evidence type="ECO:0008006" key="4">
    <source>
        <dbReference type="Google" id="ProtNLM"/>
    </source>
</evidence>
<evidence type="ECO:0000256" key="1">
    <source>
        <dbReference type="SAM" id="Coils"/>
    </source>
</evidence>
<dbReference type="RefSeq" id="WP_101853916.1">
    <property type="nucleotide sequence ID" value="NZ_CP015496.1"/>
</dbReference>
<organism evidence="2 3">
    <name type="scientific">Lactobacillus helveticus</name>
    <name type="common">Lactobacillus suntoryeus</name>
    <dbReference type="NCBI Taxonomy" id="1587"/>
    <lineage>
        <taxon>Bacteria</taxon>
        <taxon>Bacillati</taxon>
        <taxon>Bacillota</taxon>
        <taxon>Bacilli</taxon>
        <taxon>Lactobacillales</taxon>
        <taxon>Lactobacillaceae</taxon>
        <taxon>Lactobacillus</taxon>
    </lineage>
</organism>
<evidence type="ECO:0000313" key="2">
    <source>
        <dbReference type="EMBL" id="AUI74615.1"/>
    </source>
</evidence>
<protein>
    <recommendedName>
        <fullName evidence="4">Transposase</fullName>
    </recommendedName>
</protein>
<reference evidence="3" key="1">
    <citation type="submission" date="2016-05" db="EMBL/GenBank/DDBJ databases">
        <title>Genome sequence of Lactobacillus helveticus FAM8105.</title>
        <authorList>
            <person name="Ahrens C."/>
            <person name="Schmid M."/>
        </authorList>
    </citation>
    <scope>NUCLEOTIDE SEQUENCE [LARGE SCALE GENOMIC DNA]</scope>
    <source>
        <strain evidence="3">FAM8105</strain>
    </source>
</reference>
<dbReference type="Proteomes" id="UP000234562">
    <property type="component" value="Chromosome"/>
</dbReference>
<proteinExistence type="predicted"/>
<dbReference type="Gene3D" id="1.20.5.170">
    <property type="match status" value="1"/>
</dbReference>
<dbReference type="EMBL" id="CP015496">
    <property type="protein sequence ID" value="AUI74615.1"/>
    <property type="molecule type" value="Genomic_DNA"/>
</dbReference>
<evidence type="ECO:0000313" key="3">
    <source>
        <dbReference type="Proteomes" id="UP000234562"/>
    </source>
</evidence>
<dbReference type="AlphaFoldDB" id="A0AAU8XV15"/>
<name>A0AAU8XV15_LACHE</name>
<gene>
    <name evidence="2" type="ORF">Lh8105_07465</name>
</gene>
<feature type="coiled-coil region" evidence="1">
    <location>
        <begin position="28"/>
        <end position="62"/>
    </location>
</feature>
<keyword evidence="1" id="KW-0175">Coiled coil</keyword>
<sequence>MNNNQNKSLEFTLAGNLGNMIGQQALQVAHLQVALKEKNEEVKQKDNLIAELKHQIESLQKRGGVDDKRQISTKHQQN</sequence>
<accession>A0AAU8XV15</accession>